<protein>
    <submittedName>
        <fullName evidence="1">Uncharacterized protein</fullName>
    </submittedName>
</protein>
<evidence type="ECO:0000313" key="2">
    <source>
        <dbReference type="Proteomes" id="UP000034160"/>
    </source>
</evidence>
<dbReference type="STRING" id="1618356.UU93_C0034G0002"/>
<dbReference type="EMBL" id="LCCN01000034">
    <property type="protein sequence ID" value="KKS30605.1"/>
    <property type="molecule type" value="Genomic_DNA"/>
</dbReference>
<accession>A0A0G0Y1E2</accession>
<sequence length="63" mass="7271">MKKQKVKNPFANLVLDEEEKSLETALGNAGFEEDSNFIDTKAMLQEAAKNMWNYTQQSQLQFE</sequence>
<dbReference type="AlphaFoldDB" id="A0A0G0Y1E2"/>
<reference evidence="1 2" key="1">
    <citation type="journal article" date="2015" name="Nature">
        <title>rRNA introns, odd ribosomes, and small enigmatic genomes across a large radiation of phyla.</title>
        <authorList>
            <person name="Brown C.T."/>
            <person name="Hug L.A."/>
            <person name="Thomas B.C."/>
            <person name="Sharon I."/>
            <person name="Castelle C.J."/>
            <person name="Singh A."/>
            <person name="Wilkins M.J."/>
            <person name="Williams K.H."/>
            <person name="Banfield J.F."/>
        </authorList>
    </citation>
    <scope>NUCLEOTIDE SEQUENCE [LARGE SCALE GENOMIC DNA]</scope>
</reference>
<dbReference type="Proteomes" id="UP000034160">
    <property type="component" value="Unassembled WGS sequence"/>
</dbReference>
<comment type="caution">
    <text evidence="1">The sequence shown here is derived from an EMBL/GenBank/DDBJ whole genome shotgun (WGS) entry which is preliminary data.</text>
</comment>
<organism evidence="1 2">
    <name type="scientific">Candidatus Amesbacteria bacterium GW2011_GWA2_42_12</name>
    <dbReference type="NCBI Taxonomy" id="1618356"/>
    <lineage>
        <taxon>Bacteria</taxon>
        <taxon>Candidatus Amesiibacteriota</taxon>
    </lineage>
</organism>
<evidence type="ECO:0000313" key="1">
    <source>
        <dbReference type="EMBL" id="KKS30605.1"/>
    </source>
</evidence>
<name>A0A0G0Y1E2_9BACT</name>
<proteinExistence type="predicted"/>
<gene>
    <name evidence="1" type="ORF">UU93_C0034G0002</name>
</gene>